<feature type="domain" description="Chemotaxis phosphatase CheX-like" evidence="2">
    <location>
        <begin position="55"/>
        <end position="128"/>
    </location>
</feature>
<dbReference type="Pfam" id="PF13690">
    <property type="entry name" value="CheX"/>
    <property type="match status" value="1"/>
</dbReference>
<evidence type="ECO:0000313" key="3">
    <source>
        <dbReference type="EMBL" id="ROR01913.1"/>
    </source>
</evidence>
<evidence type="ECO:0000313" key="4">
    <source>
        <dbReference type="Proteomes" id="UP000276223"/>
    </source>
</evidence>
<protein>
    <submittedName>
        <fullName evidence="3">Chemotaxis phosphatase CheX-like protein</fullName>
    </submittedName>
</protein>
<dbReference type="GO" id="GO:0006935">
    <property type="term" value="P:chemotaxis"/>
    <property type="evidence" value="ECO:0007669"/>
    <property type="project" value="UniProtKB-KW"/>
</dbReference>
<dbReference type="InterPro" id="IPR028976">
    <property type="entry name" value="CheC-like_sf"/>
</dbReference>
<accession>A0A3N1VGC6</accession>
<evidence type="ECO:0000256" key="1">
    <source>
        <dbReference type="ARBA" id="ARBA00022500"/>
    </source>
</evidence>
<sequence>MDGNWRKVMKAAISEVLETMYFTDVGFQGEPSEEVFEGWEVSIEMSPVAQGPPTSLTLSFVDGFARELAANMLGVDSENLNDDEVRDAMQELANMVAGSCVVLLGPENWRLGLPSAQKKQGKASHPSSALTMVFEGSFVGQASCRQG</sequence>
<comment type="caution">
    <text evidence="3">The sequence shown here is derived from an EMBL/GenBank/DDBJ whole genome shotgun (WGS) entry which is preliminary data.</text>
</comment>
<keyword evidence="1" id="KW-0145">Chemotaxis</keyword>
<dbReference type="Gene3D" id="3.40.1550.10">
    <property type="entry name" value="CheC-like"/>
    <property type="match status" value="1"/>
</dbReference>
<name>A0A3N1VGC6_9BACT</name>
<dbReference type="InterPro" id="IPR028051">
    <property type="entry name" value="CheX-like_dom"/>
</dbReference>
<gene>
    <name evidence="3" type="ORF">EDC27_1107</name>
</gene>
<dbReference type="AlphaFoldDB" id="A0A3N1VGC6"/>
<dbReference type="EMBL" id="RJVA01000010">
    <property type="protein sequence ID" value="ROR01913.1"/>
    <property type="molecule type" value="Genomic_DNA"/>
</dbReference>
<organism evidence="3 4">
    <name type="scientific">Desulfosoma caldarium</name>
    <dbReference type="NCBI Taxonomy" id="610254"/>
    <lineage>
        <taxon>Bacteria</taxon>
        <taxon>Pseudomonadati</taxon>
        <taxon>Thermodesulfobacteriota</taxon>
        <taxon>Syntrophobacteria</taxon>
        <taxon>Syntrophobacterales</taxon>
        <taxon>Syntrophobacteraceae</taxon>
        <taxon>Desulfosoma</taxon>
    </lineage>
</organism>
<dbReference type="OrthoDB" id="5514490at2"/>
<proteinExistence type="predicted"/>
<dbReference type="Proteomes" id="UP000276223">
    <property type="component" value="Unassembled WGS sequence"/>
</dbReference>
<keyword evidence="4" id="KW-1185">Reference proteome</keyword>
<dbReference type="SUPFAM" id="SSF103039">
    <property type="entry name" value="CheC-like"/>
    <property type="match status" value="1"/>
</dbReference>
<evidence type="ECO:0000259" key="2">
    <source>
        <dbReference type="Pfam" id="PF13690"/>
    </source>
</evidence>
<reference evidence="3 4" key="1">
    <citation type="submission" date="2018-11" db="EMBL/GenBank/DDBJ databases">
        <title>Genomic Encyclopedia of Type Strains, Phase IV (KMG-IV): sequencing the most valuable type-strain genomes for metagenomic binning, comparative biology and taxonomic classification.</title>
        <authorList>
            <person name="Goeker M."/>
        </authorList>
    </citation>
    <scope>NUCLEOTIDE SEQUENCE [LARGE SCALE GENOMIC DNA]</scope>
    <source>
        <strain evidence="3 4">DSM 22027</strain>
    </source>
</reference>